<dbReference type="GO" id="GO:0016779">
    <property type="term" value="F:nucleotidyltransferase activity"/>
    <property type="evidence" value="ECO:0007669"/>
    <property type="project" value="UniProtKB-KW"/>
</dbReference>
<dbReference type="NCBIfam" id="TIGR00125">
    <property type="entry name" value="cyt_tran_rel"/>
    <property type="match status" value="1"/>
</dbReference>
<dbReference type="InterPro" id="IPR014729">
    <property type="entry name" value="Rossmann-like_a/b/a_fold"/>
</dbReference>
<sequence>MSGNKILTISRLAGKVGELKAAGKKVAHCHGCFDLMHPGHIKYFQAAKDMGDALVVTVTPDKYVDKGPGRPVFNQALRAESIAALECVDYVAVNEWPTAEETLRRLRPDIYVKGQEFEKLEDETGKIQKEAEVVKEVGAELRFTHEIVFSSTGLLRQYFNEK</sequence>
<comment type="caution">
    <text evidence="4">The sequence shown here is derived from an EMBL/GenBank/DDBJ whole genome shotgun (WGS) entry which is preliminary data.</text>
</comment>
<evidence type="ECO:0000256" key="2">
    <source>
        <dbReference type="ARBA" id="ARBA00022695"/>
    </source>
</evidence>
<evidence type="ECO:0000256" key="1">
    <source>
        <dbReference type="ARBA" id="ARBA00022679"/>
    </source>
</evidence>
<name>A0A9D6UJA7_UNCSA</name>
<proteinExistence type="predicted"/>
<dbReference type="PANTHER" id="PTHR43793">
    <property type="entry name" value="FAD SYNTHASE"/>
    <property type="match status" value="1"/>
</dbReference>
<dbReference type="InterPro" id="IPR050385">
    <property type="entry name" value="Archaeal_FAD_synthase"/>
</dbReference>
<evidence type="ECO:0000259" key="3">
    <source>
        <dbReference type="Pfam" id="PF01467"/>
    </source>
</evidence>
<organism evidence="4 5">
    <name type="scientific">Candidatus Saganbacteria bacterium</name>
    <dbReference type="NCBI Taxonomy" id="2575572"/>
    <lineage>
        <taxon>Bacteria</taxon>
        <taxon>Bacillati</taxon>
        <taxon>Saganbacteria</taxon>
    </lineage>
</organism>
<dbReference type="Gene3D" id="3.40.50.620">
    <property type="entry name" value="HUPs"/>
    <property type="match status" value="1"/>
</dbReference>
<protein>
    <submittedName>
        <fullName evidence="4">Adenylyltransferase/cytidyltransferase family protein</fullName>
    </submittedName>
</protein>
<evidence type="ECO:0000313" key="5">
    <source>
        <dbReference type="Proteomes" id="UP000808761"/>
    </source>
</evidence>
<gene>
    <name evidence="4" type="ORF">HZB08_00125</name>
</gene>
<dbReference type="Proteomes" id="UP000808761">
    <property type="component" value="Unassembled WGS sequence"/>
</dbReference>
<dbReference type="EMBL" id="JACRKR010000007">
    <property type="protein sequence ID" value="MBI5078415.1"/>
    <property type="molecule type" value="Genomic_DNA"/>
</dbReference>
<dbReference type="SUPFAM" id="SSF52374">
    <property type="entry name" value="Nucleotidylyl transferase"/>
    <property type="match status" value="1"/>
</dbReference>
<dbReference type="Pfam" id="PF01467">
    <property type="entry name" value="CTP_transf_like"/>
    <property type="match status" value="1"/>
</dbReference>
<keyword evidence="2 4" id="KW-0548">Nucleotidyltransferase</keyword>
<reference evidence="4" key="1">
    <citation type="submission" date="2020-07" db="EMBL/GenBank/DDBJ databases">
        <title>Huge and variable diversity of episymbiotic CPR bacteria and DPANN archaea in groundwater ecosystems.</title>
        <authorList>
            <person name="He C.Y."/>
            <person name="Keren R."/>
            <person name="Whittaker M."/>
            <person name="Farag I.F."/>
            <person name="Doudna J."/>
            <person name="Cate J.H.D."/>
            <person name="Banfield J.F."/>
        </authorList>
    </citation>
    <scope>NUCLEOTIDE SEQUENCE</scope>
    <source>
        <strain evidence="4">NC_groundwater_1860_Pr3_B-0.1um_51_7</strain>
    </source>
</reference>
<accession>A0A9D6UJA7</accession>
<dbReference type="PANTHER" id="PTHR43793:SF2">
    <property type="entry name" value="BIFUNCTIONAL PROTEIN HLDE"/>
    <property type="match status" value="1"/>
</dbReference>
<evidence type="ECO:0000313" key="4">
    <source>
        <dbReference type="EMBL" id="MBI5078415.1"/>
    </source>
</evidence>
<dbReference type="AlphaFoldDB" id="A0A9D6UJA7"/>
<dbReference type="InterPro" id="IPR004821">
    <property type="entry name" value="Cyt_trans-like"/>
</dbReference>
<feature type="domain" description="Cytidyltransferase-like" evidence="3">
    <location>
        <begin position="30"/>
        <end position="140"/>
    </location>
</feature>
<keyword evidence="1" id="KW-0808">Transferase</keyword>